<accession>A0ABU9WWT8</accession>
<keyword evidence="1" id="KW-1133">Transmembrane helix</keyword>
<protein>
    <recommendedName>
        <fullName evidence="4">DUF5134 domain-containing protein</fullName>
    </recommendedName>
</protein>
<keyword evidence="1" id="KW-0812">Transmembrane</keyword>
<evidence type="ECO:0000313" key="2">
    <source>
        <dbReference type="EMBL" id="MEN2743646.1"/>
    </source>
</evidence>
<proteinExistence type="predicted"/>
<dbReference type="RefSeq" id="WP_345883162.1">
    <property type="nucleotide sequence ID" value="NZ_JBDFRB010000002.1"/>
</dbReference>
<feature type="transmembrane region" description="Helical" evidence="1">
    <location>
        <begin position="62"/>
        <end position="84"/>
    </location>
</feature>
<dbReference type="Proteomes" id="UP001422074">
    <property type="component" value="Unassembled WGS sequence"/>
</dbReference>
<organism evidence="2 3">
    <name type="scientific">Sinomonas halotolerans</name>
    <dbReference type="NCBI Taxonomy" id="1644133"/>
    <lineage>
        <taxon>Bacteria</taxon>
        <taxon>Bacillati</taxon>
        <taxon>Actinomycetota</taxon>
        <taxon>Actinomycetes</taxon>
        <taxon>Micrococcales</taxon>
        <taxon>Micrococcaceae</taxon>
        <taxon>Sinomonas</taxon>
    </lineage>
</organism>
<dbReference type="EMBL" id="JBDFRB010000002">
    <property type="protein sequence ID" value="MEN2743646.1"/>
    <property type="molecule type" value="Genomic_DNA"/>
</dbReference>
<comment type="caution">
    <text evidence="2">The sequence shown here is derived from an EMBL/GenBank/DDBJ whole genome shotgun (WGS) entry which is preliminary data.</text>
</comment>
<feature type="transmembrane region" description="Helical" evidence="1">
    <location>
        <begin position="32"/>
        <end position="50"/>
    </location>
</feature>
<keyword evidence="1" id="KW-0472">Membrane</keyword>
<name>A0ABU9WWT8_9MICC</name>
<gene>
    <name evidence="2" type="ORF">ABCQ75_03705</name>
</gene>
<evidence type="ECO:0000256" key="1">
    <source>
        <dbReference type="SAM" id="Phobius"/>
    </source>
</evidence>
<sequence>MESSIAARAASVAAVLGGAGHAAMVAGGGWMGAVGLAMAAACLPCAWHLWRRPSLTAARAAMAMSLGMALFHVAVLLAPGAGATHAHAHAASAAAGQTAAGNPWTAPMLLVIVLDFAAALTVAVWIGANRRSF</sequence>
<evidence type="ECO:0008006" key="4">
    <source>
        <dbReference type="Google" id="ProtNLM"/>
    </source>
</evidence>
<evidence type="ECO:0000313" key="3">
    <source>
        <dbReference type="Proteomes" id="UP001422074"/>
    </source>
</evidence>
<feature type="transmembrane region" description="Helical" evidence="1">
    <location>
        <begin position="104"/>
        <end position="128"/>
    </location>
</feature>
<reference evidence="2 3" key="1">
    <citation type="submission" date="2024-05" db="EMBL/GenBank/DDBJ databases">
        <title>Sinomonas sp. nov., isolated from a waste landfill.</title>
        <authorList>
            <person name="Zhao Y."/>
        </authorList>
    </citation>
    <scope>NUCLEOTIDE SEQUENCE [LARGE SCALE GENOMIC DNA]</scope>
    <source>
        <strain evidence="2 3">CCTCC AB2014300</strain>
    </source>
</reference>
<keyword evidence="3" id="KW-1185">Reference proteome</keyword>